<sequence>MDLESARSPFSSSSTIPYLRDPDFFDAGNWIQKVYTKCSSPSRSAVLFGDSGIGKTSLAIEYTHRVRETFPERQIIWLQAGNPARFEESCSRTINLLGITDDSNPVGNKFLQLCSWLQAEGRGEWVLVLDGADDIQLFDNTSLIGHYPTINNLRNCANGSLIVTTTSKEVALAFVRPEDVIHVAQLAEADHFMMLEMLQRKMTRELDESEINTAIGTIDSLPLSIVQAAAYLNYLGAAYSLEQFSEDSCTYDLNMLELDLDLDKQDMSEDYKHRDFSRFVPWQLSFDYMFQTRPSAADLLCLASFFDKQGIPEYLLRTQYWTVVKEHENPFATDEDSDTSSFTIIDGFEDDVQMLKDLCLITSDLTGKTLEMHSLVKFATQGWLKRNGHFHRWHRVFLAQISAEFPSPQSDNWEKCQSLFPHVYAALQRCPPAIQEEDSVSNLNASTEEWIQLGQNATLFISQTGGVSSAQKIVQLSKDIERAAITPVDMSYPLLKMKDSMGDICASIGCWQEAELLSSEGLHQSEDLFGQEHPETLRREANLIKLYTQQGRYQDAETGYRKLSSIMERVYGLDDPETLLHLSNLSMTLAMQEQWREAETYLRKAVDGSILVLGEASPVTLERMEGLVNIYRARGKAREMEAESLQCQVVDISRATFGAEHPCTVDSMNSLIDMHIRSKRWPEAEALQLHVLEAQKKILGEAHPSTLASMENLVFLCLEQEQLQDAEFVQQSIIHISVEKLGADHYSTRRAMSSLMSIRTKIASSRVPESWDDPSDSCDGPVDWNLV</sequence>
<dbReference type="EMBL" id="JAPQKH010000006">
    <property type="protein sequence ID" value="KAJ5092967.1"/>
    <property type="molecule type" value="Genomic_DNA"/>
</dbReference>
<dbReference type="Pfam" id="PF13424">
    <property type="entry name" value="TPR_12"/>
    <property type="match status" value="2"/>
</dbReference>
<dbReference type="InterPro" id="IPR011990">
    <property type="entry name" value="TPR-like_helical_dom_sf"/>
</dbReference>
<comment type="caution">
    <text evidence="1">The sequence shown here is derived from an EMBL/GenBank/DDBJ whole genome shotgun (WGS) entry which is preliminary data.</text>
</comment>
<keyword evidence="2" id="KW-1185">Reference proteome</keyword>
<protein>
    <submittedName>
        <fullName evidence="1">Uncharacterized protein</fullName>
    </submittedName>
</protein>
<dbReference type="SUPFAM" id="SSF48452">
    <property type="entry name" value="TPR-like"/>
    <property type="match status" value="1"/>
</dbReference>
<dbReference type="SUPFAM" id="SSF52540">
    <property type="entry name" value="P-loop containing nucleoside triphosphate hydrolases"/>
    <property type="match status" value="1"/>
</dbReference>
<name>A0A9W9F3M3_9EURO</name>
<dbReference type="AlphaFoldDB" id="A0A9W9F3M3"/>
<reference evidence="1" key="2">
    <citation type="journal article" date="2023" name="IMA Fungus">
        <title>Comparative genomic study of the Penicillium genus elucidates a diverse pangenome and 15 lateral gene transfer events.</title>
        <authorList>
            <person name="Petersen C."/>
            <person name="Sorensen T."/>
            <person name="Nielsen M.R."/>
            <person name="Sondergaard T.E."/>
            <person name="Sorensen J.L."/>
            <person name="Fitzpatrick D.A."/>
            <person name="Frisvad J.C."/>
            <person name="Nielsen K.L."/>
        </authorList>
    </citation>
    <scope>NUCLEOTIDE SEQUENCE</scope>
    <source>
        <strain evidence="1">IBT 30069</strain>
    </source>
</reference>
<proteinExistence type="predicted"/>
<dbReference type="PANTHER" id="PTHR46082">
    <property type="entry name" value="ATP/GTP-BINDING PROTEIN-RELATED"/>
    <property type="match status" value="1"/>
</dbReference>
<gene>
    <name evidence="1" type="ORF">N7456_008828</name>
</gene>
<evidence type="ECO:0000313" key="1">
    <source>
        <dbReference type="EMBL" id="KAJ5092967.1"/>
    </source>
</evidence>
<dbReference type="Gene3D" id="1.25.40.10">
    <property type="entry name" value="Tetratricopeptide repeat domain"/>
    <property type="match status" value="2"/>
</dbReference>
<dbReference type="Gene3D" id="3.40.50.300">
    <property type="entry name" value="P-loop containing nucleotide triphosphate hydrolases"/>
    <property type="match status" value="1"/>
</dbReference>
<evidence type="ECO:0000313" key="2">
    <source>
        <dbReference type="Proteomes" id="UP001149165"/>
    </source>
</evidence>
<dbReference type="PANTHER" id="PTHR46082:SF6">
    <property type="entry name" value="AAA+ ATPASE DOMAIN-CONTAINING PROTEIN-RELATED"/>
    <property type="match status" value="1"/>
</dbReference>
<reference evidence="1" key="1">
    <citation type="submission" date="2022-11" db="EMBL/GenBank/DDBJ databases">
        <authorList>
            <person name="Petersen C."/>
        </authorList>
    </citation>
    <scope>NUCLEOTIDE SEQUENCE</scope>
    <source>
        <strain evidence="1">IBT 30069</strain>
    </source>
</reference>
<dbReference type="InterPro" id="IPR053137">
    <property type="entry name" value="NLR-like"/>
</dbReference>
<dbReference type="Proteomes" id="UP001149165">
    <property type="component" value="Unassembled WGS sequence"/>
</dbReference>
<dbReference type="OrthoDB" id="5086500at2759"/>
<organism evidence="1 2">
    <name type="scientific">Penicillium angulare</name>
    <dbReference type="NCBI Taxonomy" id="116970"/>
    <lineage>
        <taxon>Eukaryota</taxon>
        <taxon>Fungi</taxon>
        <taxon>Dikarya</taxon>
        <taxon>Ascomycota</taxon>
        <taxon>Pezizomycotina</taxon>
        <taxon>Eurotiomycetes</taxon>
        <taxon>Eurotiomycetidae</taxon>
        <taxon>Eurotiales</taxon>
        <taxon>Aspergillaceae</taxon>
        <taxon>Penicillium</taxon>
    </lineage>
</organism>
<dbReference type="InterPro" id="IPR027417">
    <property type="entry name" value="P-loop_NTPase"/>
</dbReference>
<accession>A0A9W9F3M3</accession>